<keyword evidence="1" id="KW-0433">Leucine-rich repeat</keyword>
<keyword evidence="2" id="KW-0677">Repeat</keyword>
<feature type="compositionally biased region" description="Basic residues" evidence="3">
    <location>
        <begin position="179"/>
        <end position="188"/>
    </location>
</feature>
<evidence type="ECO:0000313" key="5">
    <source>
        <dbReference type="Proteomes" id="UP001168821"/>
    </source>
</evidence>
<dbReference type="InterPro" id="IPR032675">
    <property type="entry name" value="LRR_dom_sf"/>
</dbReference>
<dbReference type="InterPro" id="IPR001611">
    <property type="entry name" value="Leu-rich_rpt"/>
</dbReference>
<dbReference type="EMBL" id="JALNTZ010000007">
    <property type="protein sequence ID" value="KAJ3645950.1"/>
    <property type="molecule type" value="Genomic_DNA"/>
</dbReference>
<dbReference type="Gene3D" id="3.80.10.10">
    <property type="entry name" value="Ribonuclease Inhibitor"/>
    <property type="match status" value="1"/>
</dbReference>
<dbReference type="SMART" id="SM00369">
    <property type="entry name" value="LRR_TYP"/>
    <property type="match status" value="3"/>
</dbReference>
<comment type="caution">
    <text evidence="4">The sequence shown here is derived from an EMBL/GenBank/DDBJ whole genome shotgun (WGS) entry which is preliminary data.</text>
</comment>
<dbReference type="GO" id="GO:0005737">
    <property type="term" value="C:cytoplasm"/>
    <property type="evidence" value="ECO:0007669"/>
    <property type="project" value="TreeGrafter"/>
</dbReference>
<dbReference type="PANTHER" id="PTHR48051:SF1">
    <property type="entry name" value="RAS SUPPRESSOR PROTEIN 1"/>
    <property type="match status" value="1"/>
</dbReference>
<keyword evidence="5" id="KW-1185">Reference proteome</keyword>
<feature type="region of interest" description="Disordered" evidence="3">
    <location>
        <begin position="157"/>
        <end position="221"/>
    </location>
</feature>
<dbReference type="SUPFAM" id="SSF52075">
    <property type="entry name" value="Outer arm dynein light chain 1"/>
    <property type="match status" value="1"/>
</dbReference>
<evidence type="ECO:0008006" key="6">
    <source>
        <dbReference type="Google" id="ProtNLM"/>
    </source>
</evidence>
<dbReference type="AlphaFoldDB" id="A0AA38M6H9"/>
<sequence>MAPQKINIKERLSDGEIDLSMSDLQDVPVKEIAVFKKAVSLDLSNNHLKALPGNFATLTHLTKLDLSKNQLTELPENFGDLVKLKYLDLYQNKLQYLPLSFNKLKALKWLDLKDNPLVPAVAKVAGPCLDAKQCQTSARDVVNFFTQVQEQIASDIENRQKQRQKQLEVNQQKEMENKKSKKKEKVKQKKENGPVKENVQKPQNKKSKKAAASVDKHPQKPSSIFKSFMGVTIFIFFYSCLC</sequence>
<proteinExistence type="predicted"/>
<dbReference type="InterPro" id="IPR003591">
    <property type="entry name" value="Leu-rich_rpt_typical-subtyp"/>
</dbReference>
<dbReference type="Pfam" id="PF13855">
    <property type="entry name" value="LRR_8"/>
    <property type="match status" value="1"/>
</dbReference>
<dbReference type="PRINTS" id="PR00019">
    <property type="entry name" value="LEURICHRPT"/>
</dbReference>
<organism evidence="4 5">
    <name type="scientific">Zophobas morio</name>
    <dbReference type="NCBI Taxonomy" id="2755281"/>
    <lineage>
        <taxon>Eukaryota</taxon>
        <taxon>Metazoa</taxon>
        <taxon>Ecdysozoa</taxon>
        <taxon>Arthropoda</taxon>
        <taxon>Hexapoda</taxon>
        <taxon>Insecta</taxon>
        <taxon>Pterygota</taxon>
        <taxon>Neoptera</taxon>
        <taxon>Endopterygota</taxon>
        <taxon>Coleoptera</taxon>
        <taxon>Polyphaga</taxon>
        <taxon>Cucujiformia</taxon>
        <taxon>Tenebrionidae</taxon>
        <taxon>Zophobas</taxon>
    </lineage>
</organism>
<dbReference type="Proteomes" id="UP001168821">
    <property type="component" value="Unassembled WGS sequence"/>
</dbReference>
<evidence type="ECO:0000256" key="2">
    <source>
        <dbReference type="ARBA" id="ARBA00022737"/>
    </source>
</evidence>
<evidence type="ECO:0000256" key="3">
    <source>
        <dbReference type="SAM" id="MobiDB-lite"/>
    </source>
</evidence>
<dbReference type="PANTHER" id="PTHR48051">
    <property type="match status" value="1"/>
</dbReference>
<evidence type="ECO:0000256" key="1">
    <source>
        <dbReference type="ARBA" id="ARBA00022614"/>
    </source>
</evidence>
<dbReference type="PROSITE" id="PS51450">
    <property type="entry name" value="LRR"/>
    <property type="match status" value="1"/>
</dbReference>
<reference evidence="4" key="1">
    <citation type="journal article" date="2023" name="G3 (Bethesda)">
        <title>Whole genome assemblies of Zophobas morio and Tenebrio molitor.</title>
        <authorList>
            <person name="Kaur S."/>
            <person name="Stinson S.A."/>
            <person name="diCenzo G.C."/>
        </authorList>
    </citation>
    <scope>NUCLEOTIDE SEQUENCE</scope>
    <source>
        <strain evidence="4">QUZm001</strain>
    </source>
</reference>
<accession>A0AA38M6H9</accession>
<gene>
    <name evidence="4" type="ORF">Zmor_023567</name>
</gene>
<evidence type="ECO:0000313" key="4">
    <source>
        <dbReference type="EMBL" id="KAJ3645950.1"/>
    </source>
</evidence>
<dbReference type="InterPro" id="IPR050216">
    <property type="entry name" value="LRR_domain-containing"/>
</dbReference>
<name>A0AA38M6H9_9CUCU</name>
<protein>
    <recommendedName>
        <fullName evidence="6">Leucine-rich repeat-containing protein 59</fullName>
    </recommendedName>
</protein>